<protein>
    <recommendedName>
        <fullName evidence="4">RNase H type-1 domain-containing protein</fullName>
    </recommendedName>
</protein>
<comment type="caution">
    <text evidence="2">The sequence shown here is derived from an EMBL/GenBank/DDBJ whole genome shotgun (WGS) entry which is preliminary data.</text>
</comment>
<evidence type="ECO:0000256" key="1">
    <source>
        <dbReference type="SAM" id="Phobius"/>
    </source>
</evidence>
<keyword evidence="1" id="KW-1133">Transmembrane helix</keyword>
<evidence type="ECO:0008006" key="4">
    <source>
        <dbReference type="Google" id="ProtNLM"/>
    </source>
</evidence>
<dbReference type="Proteomes" id="UP000290289">
    <property type="component" value="Chromosome 6"/>
</dbReference>
<dbReference type="EMBL" id="RDQH01000332">
    <property type="protein sequence ID" value="RXH96922.1"/>
    <property type="molecule type" value="Genomic_DNA"/>
</dbReference>
<sequence length="81" mass="9480">MEELYKDYVLDRGATPWNVVPIIEDIKWTATNIDCIDWKHIDREANFVADSFACQAFLLLIVIFGIIVFLHLLFMLFSLIM</sequence>
<dbReference type="AlphaFoldDB" id="A0A498JTP9"/>
<feature type="transmembrane region" description="Helical" evidence="1">
    <location>
        <begin position="56"/>
        <end position="80"/>
    </location>
</feature>
<accession>A0A498JTP9</accession>
<gene>
    <name evidence="2" type="ORF">DVH24_035590</name>
</gene>
<keyword evidence="3" id="KW-1185">Reference proteome</keyword>
<keyword evidence="1" id="KW-0472">Membrane</keyword>
<keyword evidence="1" id="KW-0812">Transmembrane</keyword>
<evidence type="ECO:0000313" key="2">
    <source>
        <dbReference type="EMBL" id="RXH96922.1"/>
    </source>
</evidence>
<organism evidence="2 3">
    <name type="scientific">Malus domestica</name>
    <name type="common">Apple</name>
    <name type="synonym">Pyrus malus</name>
    <dbReference type="NCBI Taxonomy" id="3750"/>
    <lineage>
        <taxon>Eukaryota</taxon>
        <taxon>Viridiplantae</taxon>
        <taxon>Streptophyta</taxon>
        <taxon>Embryophyta</taxon>
        <taxon>Tracheophyta</taxon>
        <taxon>Spermatophyta</taxon>
        <taxon>Magnoliopsida</taxon>
        <taxon>eudicotyledons</taxon>
        <taxon>Gunneridae</taxon>
        <taxon>Pentapetalae</taxon>
        <taxon>rosids</taxon>
        <taxon>fabids</taxon>
        <taxon>Rosales</taxon>
        <taxon>Rosaceae</taxon>
        <taxon>Amygdaloideae</taxon>
        <taxon>Maleae</taxon>
        <taxon>Malus</taxon>
    </lineage>
</organism>
<reference evidence="2 3" key="1">
    <citation type="submission" date="2018-10" db="EMBL/GenBank/DDBJ databases">
        <title>A high-quality apple genome assembly.</title>
        <authorList>
            <person name="Hu J."/>
        </authorList>
    </citation>
    <scope>NUCLEOTIDE SEQUENCE [LARGE SCALE GENOMIC DNA]</scope>
    <source>
        <strain evidence="3">cv. HFTH1</strain>
        <tissue evidence="2">Young leaf</tissue>
    </source>
</reference>
<evidence type="ECO:0000313" key="3">
    <source>
        <dbReference type="Proteomes" id="UP000290289"/>
    </source>
</evidence>
<proteinExistence type="predicted"/>
<name>A0A498JTP9_MALDO</name>